<reference evidence="2 3" key="1">
    <citation type="submission" date="2019-09" db="EMBL/GenBank/DDBJ databases">
        <authorList>
            <person name="Chandra G."/>
            <person name="Truman W A."/>
        </authorList>
    </citation>
    <scope>NUCLEOTIDE SEQUENCE [LARGE SCALE GENOMIC DNA]</scope>
    <source>
        <strain evidence="2">PS928</strain>
    </source>
</reference>
<evidence type="ECO:0000256" key="1">
    <source>
        <dbReference type="SAM" id="MobiDB-lite"/>
    </source>
</evidence>
<gene>
    <name evidence="2" type="ORF">PS928_03656</name>
</gene>
<protein>
    <submittedName>
        <fullName evidence="2">Uncharacterized protein</fullName>
    </submittedName>
</protein>
<evidence type="ECO:0000313" key="2">
    <source>
        <dbReference type="EMBL" id="VVQ10768.1"/>
    </source>
</evidence>
<feature type="region of interest" description="Disordered" evidence="1">
    <location>
        <begin position="1"/>
        <end position="24"/>
    </location>
</feature>
<dbReference type="Proteomes" id="UP000381378">
    <property type="component" value="Unassembled WGS sequence"/>
</dbReference>
<dbReference type="AlphaFoldDB" id="A0A5E7ULY5"/>
<proteinExistence type="predicted"/>
<name>A0A5E7ULY5_PSEFL</name>
<feature type="compositionally biased region" description="Polar residues" evidence="1">
    <location>
        <begin position="56"/>
        <end position="77"/>
    </location>
</feature>
<accession>A0A5E7ULY5</accession>
<sequence>MPTENKPAEPSQREDRHRSVTTTLLSHPVTEGGVYQPLPALMNARSHKRIRPAPSGGQTNSAPRLGLNSSTMSLSNR</sequence>
<organism evidence="2 3">
    <name type="scientific">Pseudomonas fluorescens</name>
    <dbReference type="NCBI Taxonomy" id="294"/>
    <lineage>
        <taxon>Bacteria</taxon>
        <taxon>Pseudomonadati</taxon>
        <taxon>Pseudomonadota</taxon>
        <taxon>Gammaproteobacteria</taxon>
        <taxon>Pseudomonadales</taxon>
        <taxon>Pseudomonadaceae</taxon>
        <taxon>Pseudomonas</taxon>
    </lineage>
</organism>
<dbReference type="EMBL" id="CABVJF010000014">
    <property type="protein sequence ID" value="VVQ10768.1"/>
    <property type="molecule type" value="Genomic_DNA"/>
</dbReference>
<evidence type="ECO:0000313" key="3">
    <source>
        <dbReference type="Proteomes" id="UP000381378"/>
    </source>
</evidence>
<feature type="region of interest" description="Disordered" evidence="1">
    <location>
        <begin position="45"/>
        <end position="77"/>
    </location>
</feature>